<protein>
    <recommendedName>
        <fullName evidence="2">Succinate dehydrogenase assembly factor 4, mitochondrial</fullName>
    </recommendedName>
</protein>
<name>A0A3P8WID7_CYNSE</name>
<dbReference type="InParanoid" id="A0A3P8WID7"/>
<dbReference type="GO" id="GO:0005739">
    <property type="term" value="C:mitochondrion"/>
    <property type="evidence" value="ECO:0007669"/>
    <property type="project" value="TreeGrafter"/>
</dbReference>
<dbReference type="GO" id="GO:0034553">
    <property type="term" value="P:mitochondrial respiratory chain complex II assembly"/>
    <property type="evidence" value="ECO:0007669"/>
    <property type="project" value="TreeGrafter"/>
</dbReference>
<evidence type="ECO:0000313" key="5">
    <source>
        <dbReference type="Proteomes" id="UP000265120"/>
    </source>
</evidence>
<feature type="region of interest" description="Disordered" evidence="3">
    <location>
        <begin position="18"/>
        <end position="78"/>
    </location>
</feature>
<evidence type="ECO:0000256" key="1">
    <source>
        <dbReference type="ARBA" id="ARBA00005701"/>
    </source>
</evidence>
<dbReference type="PANTHER" id="PTHR28524">
    <property type="entry name" value="SUCCINATE DEHYDROGENASE ASSEMBLY FACTOR 4, MITOCHONDRIAL"/>
    <property type="match status" value="1"/>
</dbReference>
<dbReference type="GeneTree" id="ENSGT00390000009155"/>
<proteinExistence type="inferred from homology"/>
<reference evidence="4 5" key="1">
    <citation type="journal article" date="2014" name="Nat. Genet.">
        <title>Whole-genome sequence of a flatfish provides insights into ZW sex chromosome evolution and adaptation to a benthic lifestyle.</title>
        <authorList>
            <person name="Chen S."/>
            <person name="Zhang G."/>
            <person name="Shao C."/>
            <person name="Huang Q."/>
            <person name="Liu G."/>
            <person name="Zhang P."/>
            <person name="Song W."/>
            <person name="An N."/>
            <person name="Chalopin D."/>
            <person name="Volff J.N."/>
            <person name="Hong Y."/>
            <person name="Li Q."/>
            <person name="Sha Z."/>
            <person name="Zhou H."/>
            <person name="Xie M."/>
            <person name="Yu Q."/>
            <person name="Liu Y."/>
            <person name="Xiang H."/>
            <person name="Wang N."/>
            <person name="Wu K."/>
            <person name="Yang C."/>
            <person name="Zhou Q."/>
            <person name="Liao X."/>
            <person name="Yang L."/>
            <person name="Hu Q."/>
            <person name="Zhang J."/>
            <person name="Meng L."/>
            <person name="Jin L."/>
            <person name="Tian Y."/>
            <person name="Lian J."/>
            <person name="Yang J."/>
            <person name="Miao G."/>
            <person name="Liu S."/>
            <person name="Liang Z."/>
            <person name="Yan F."/>
            <person name="Li Y."/>
            <person name="Sun B."/>
            <person name="Zhang H."/>
            <person name="Zhang J."/>
            <person name="Zhu Y."/>
            <person name="Du M."/>
            <person name="Zhao Y."/>
            <person name="Schartl M."/>
            <person name="Tang Q."/>
            <person name="Wang J."/>
        </authorList>
    </citation>
    <scope>NUCLEOTIDE SEQUENCE</scope>
</reference>
<dbReference type="Ensembl" id="ENSCSET00000026862.1">
    <property type="protein sequence ID" value="ENSCSEP00000026509.1"/>
    <property type="gene ID" value="ENSCSEG00000016934.1"/>
</dbReference>
<evidence type="ECO:0000313" key="4">
    <source>
        <dbReference type="Ensembl" id="ENSCSEP00000026509.1"/>
    </source>
</evidence>
<keyword evidence="5" id="KW-1185">Reference proteome</keyword>
<evidence type="ECO:0000256" key="2">
    <source>
        <dbReference type="ARBA" id="ARBA00022170"/>
    </source>
</evidence>
<dbReference type="STRING" id="244447.ENSCSEP00000026509"/>
<dbReference type="AlphaFoldDB" id="A0A3P8WID7"/>
<dbReference type="Proteomes" id="UP000265120">
    <property type="component" value="Chromosome 12"/>
</dbReference>
<reference evidence="4" key="3">
    <citation type="submission" date="2025-09" db="UniProtKB">
        <authorList>
            <consortium name="Ensembl"/>
        </authorList>
    </citation>
    <scope>IDENTIFICATION</scope>
</reference>
<dbReference type="InterPro" id="IPR012875">
    <property type="entry name" value="SDHF4"/>
</dbReference>
<evidence type="ECO:0000256" key="3">
    <source>
        <dbReference type="SAM" id="MobiDB-lite"/>
    </source>
</evidence>
<dbReference type="Pfam" id="PF07896">
    <property type="entry name" value="DUF1674"/>
    <property type="match status" value="1"/>
</dbReference>
<dbReference type="OMA" id="FTGCLRT"/>
<organism evidence="4 5">
    <name type="scientific">Cynoglossus semilaevis</name>
    <name type="common">Tongue sole</name>
    <dbReference type="NCBI Taxonomy" id="244447"/>
    <lineage>
        <taxon>Eukaryota</taxon>
        <taxon>Metazoa</taxon>
        <taxon>Chordata</taxon>
        <taxon>Craniata</taxon>
        <taxon>Vertebrata</taxon>
        <taxon>Euteleostomi</taxon>
        <taxon>Actinopterygii</taxon>
        <taxon>Neopterygii</taxon>
        <taxon>Teleostei</taxon>
        <taxon>Neoteleostei</taxon>
        <taxon>Acanthomorphata</taxon>
        <taxon>Carangaria</taxon>
        <taxon>Pleuronectiformes</taxon>
        <taxon>Pleuronectoidei</taxon>
        <taxon>Cynoglossidae</taxon>
        <taxon>Cynoglossinae</taxon>
        <taxon>Cynoglossus</taxon>
    </lineage>
</organism>
<comment type="similarity">
    <text evidence="1">Belongs to the SDHAF4 family.</text>
</comment>
<dbReference type="PANTHER" id="PTHR28524:SF3">
    <property type="entry name" value="SUCCINATE DEHYDROGENASE ASSEMBLY FACTOR 4, MITOCHONDRIAL"/>
    <property type="match status" value="1"/>
</dbReference>
<reference evidence="4" key="2">
    <citation type="submission" date="2025-08" db="UniProtKB">
        <authorList>
            <consortium name="Ensembl"/>
        </authorList>
    </citation>
    <scope>IDENTIFICATION</scope>
</reference>
<sequence length="86" mass="9586">ILSTSYCQLIFSQGCPRAASGAATDKEMTQKAKTPQGRLDLPEKKNDVLEVFPDDVNPETKERGGPRGPEPTRYGDWERKGRCVDF</sequence>
<accession>A0A3P8WID7</accession>